<evidence type="ECO:0000313" key="2">
    <source>
        <dbReference type="EMBL" id="QUS55950.1"/>
    </source>
</evidence>
<evidence type="ECO:0000259" key="1">
    <source>
        <dbReference type="Pfam" id="PF13649"/>
    </source>
</evidence>
<dbReference type="InterPro" id="IPR041698">
    <property type="entry name" value="Methyltransf_25"/>
</dbReference>
<keyword evidence="2" id="KW-0489">Methyltransferase</keyword>
<sequence>MLLQAQTHNSTFIFRDKPVYKTATVAMTGIQNPKILSFGCSVGDEIATIKAFFPDSEVFACDIDEYVLGVAQKSAGHMATVFKSNVENIETHGPFDLIIASAVLCRNPANQVVEKFPFSQFHEMVSILDDQLASNGLLIITNASYRFADTAVAERYSIVRSDIMVPMNFVDVFAPDGTPFLIQKNVSSRKAYCQGPAFTLKDDEEIGDCMFKKDGGQLSVQDLIYLSPVPESFVEHCVFERSLSELKSSEKLESLIDVKVRHRLGVDIISGLKGYAEQYSWPSTVNSSKVHFRPETWHLLE</sequence>
<evidence type="ECO:0000313" key="3">
    <source>
        <dbReference type="Proteomes" id="UP000680706"/>
    </source>
</evidence>
<keyword evidence="3" id="KW-1185">Reference proteome</keyword>
<dbReference type="Gene3D" id="3.40.50.150">
    <property type="entry name" value="Vaccinia Virus protein VP39"/>
    <property type="match status" value="1"/>
</dbReference>
<proteinExistence type="predicted"/>
<dbReference type="EMBL" id="CP074126">
    <property type="protein sequence ID" value="QUS55950.1"/>
    <property type="molecule type" value="Genomic_DNA"/>
</dbReference>
<dbReference type="GO" id="GO:0008168">
    <property type="term" value="F:methyltransferase activity"/>
    <property type="evidence" value="ECO:0007669"/>
    <property type="project" value="UniProtKB-KW"/>
</dbReference>
<dbReference type="InterPro" id="IPR029063">
    <property type="entry name" value="SAM-dependent_MTases_sf"/>
</dbReference>
<dbReference type="Pfam" id="PF13649">
    <property type="entry name" value="Methyltransf_25"/>
    <property type="match status" value="1"/>
</dbReference>
<organism evidence="2 3">
    <name type="scientific">Pseudovibrio brasiliensis</name>
    <dbReference type="NCBI Taxonomy" id="1898042"/>
    <lineage>
        <taxon>Bacteria</taxon>
        <taxon>Pseudomonadati</taxon>
        <taxon>Pseudomonadota</taxon>
        <taxon>Alphaproteobacteria</taxon>
        <taxon>Hyphomicrobiales</taxon>
        <taxon>Stappiaceae</taxon>
        <taxon>Pseudovibrio</taxon>
    </lineage>
</organism>
<reference evidence="2 3" key="1">
    <citation type="journal article" date="2021" name="Angew. Chem. Int. Ed. Engl.">
        <title>A novel family of nonribosomal peptides modulate collective behavior in Pseudovibrio bacteria isolated from marine sponges.</title>
        <authorList>
            <person name="Ioca L.P."/>
            <person name="Dai Y."/>
            <person name="Kunakom S."/>
            <person name="Diaz-Espinosa J."/>
            <person name="Krunic A."/>
            <person name="Crnkovic C.M."/>
            <person name="Orjala J."/>
            <person name="Sanchez L.M."/>
            <person name="Ferreira A.G."/>
            <person name="Berlinck R.G.S."/>
            <person name="Eustaquio A.S."/>
        </authorList>
    </citation>
    <scope>NUCLEOTIDE SEQUENCE [LARGE SCALE GENOMIC DNA]</scope>
    <source>
        <strain evidence="2 3">Ab134</strain>
    </source>
</reference>
<dbReference type="RefSeq" id="WP_075701034.1">
    <property type="nucleotide sequence ID" value="NZ_CP074126.1"/>
</dbReference>
<name>A0ABX8AMG0_9HYPH</name>
<dbReference type="GO" id="GO:0032259">
    <property type="term" value="P:methylation"/>
    <property type="evidence" value="ECO:0007669"/>
    <property type="project" value="UniProtKB-KW"/>
</dbReference>
<dbReference type="CDD" id="cd02440">
    <property type="entry name" value="AdoMet_MTases"/>
    <property type="match status" value="1"/>
</dbReference>
<dbReference type="SUPFAM" id="SSF53335">
    <property type="entry name" value="S-adenosyl-L-methionine-dependent methyltransferases"/>
    <property type="match status" value="1"/>
</dbReference>
<gene>
    <name evidence="2" type="ORF">KGB56_00220</name>
</gene>
<accession>A0ABX8AMG0</accession>
<keyword evidence="2" id="KW-0808">Transferase</keyword>
<dbReference type="Proteomes" id="UP000680706">
    <property type="component" value="Chromosome"/>
</dbReference>
<protein>
    <submittedName>
        <fullName evidence="2">Class I SAM-dependent methyltransferase</fullName>
    </submittedName>
</protein>
<feature type="domain" description="Methyltransferase" evidence="1">
    <location>
        <begin position="35"/>
        <end position="106"/>
    </location>
</feature>